<dbReference type="InterPro" id="IPR007048">
    <property type="entry name" value="IraD/Gp25-like"/>
</dbReference>
<dbReference type="Pfam" id="PF04965">
    <property type="entry name" value="GPW_gp25"/>
    <property type="match status" value="1"/>
</dbReference>
<protein>
    <submittedName>
        <fullName evidence="3">GPW/gp25 family protein</fullName>
    </submittedName>
</protein>
<dbReference type="RefSeq" id="WP_159903182.1">
    <property type="nucleotide sequence ID" value="NZ_BAABFX010000020.1"/>
</dbReference>
<dbReference type="Proteomes" id="UP001500390">
    <property type="component" value="Unassembled WGS sequence"/>
</dbReference>
<sequence>MSTNDYPQVGTGWAFPPSWGPVDDEPGSPPTPARLRTNDGYDHVIDALELHVRTLIGSRVMRPEFGADADRYVFEPRTPAVCHRLADDVRRALVVGEPRVIVDRVHAEPAGAAQERIDVTVDFRIDRHRRTESLVIPYYAGGQP</sequence>
<accession>A0ABP8JKL8</accession>
<dbReference type="SUPFAM" id="SSF160719">
    <property type="entry name" value="gpW/gp25-like"/>
    <property type="match status" value="1"/>
</dbReference>
<organism evidence="3 4">
    <name type="scientific">Ornithinibacter aureus</name>
    <dbReference type="NCBI Taxonomy" id="622664"/>
    <lineage>
        <taxon>Bacteria</taxon>
        <taxon>Bacillati</taxon>
        <taxon>Actinomycetota</taxon>
        <taxon>Actinomycetes</taxon>
        <taxon>Micrococcales</taxon>
        <taxon>Intrasporangiaceae</taxon>
        <taxon>Ornithinibacter</taxon>
    </lineage>
</organism>
<evidence type="ECO:0000313" key="4">
    <source>
        <dbReference type="Proteomes" id="UP001500390"/>
    </source>
</evidence>
<reference evidence="4" key="1">
    <citation type="journal article" date="2019" name="Int. J. Syst. Evol. Microbiol.">
        <title>The Global Catalogue of Microorganisms (GCM) 10K type strain sequencing project: providing services to taxonomists for standard genome sequencing and annotation.</title>
        <authorList>
            <consortium name="The Broad Institute Genomics Platform"/>
            <consortium name="The Broad Institute Genome Sequencing Center for Infectious Disease"/>
            <person name="Wu L."/>
            <person name="Ma J."/>
        </authorList>
    </citation>
    <scope>NUCLEOTIDE SEQUENCE [LARGE SCALE GENOMIC DNA]</scope>
    <source>
        <strain evidence="4">JCM 17738</strain>
    </source>
</reference>
<feature type="domain" description="IraD/Gp25-like" evidence="2">
    <location>
        <begin position="41"/>
        <end position="127"/>
    </location>
</feature>
<keyword evidence="4" id="KW-1185">Reference proteome</keyword>
<evidence type="ECO:0000256" key="1">
    <source>
        <dbReference type="SAM" id="MobiDB-lite"/>
    </source>
</evidence>
<feature type="region of interest" description="Disordered" evidence="1">
    <location>
        <begin position="1"/>
        <end position="34"/>
    </location>
</feature>
<comment type="caution">
    <text evidence="3">The sequence shown here is derived from an EMBL/GenBank/DDBJ whole genome shotgun (WGS) entry which is preliminary data.</text>
</comment>
<evidence type="ECO:0000259" key="2">
    <source>
        <dbReference type="Pfam" id="PF04965"/>
    </source>
</evidence>
<gene>
    <name evidence="3" type="ORF">GCM10023153_11330</name>
</gene>
<dbReference type="Gene3D" id="3.10.450.40">
    <property type="match status" value="1"/>
</dbReference>
<proteinExistence type="predicted"/>
<dbReference type="EMBL" id="BAABFX010000020">
    <property type="protein sequence ID" value="GAA4392383.1"/>
    <property type="molecule type" value="Genomic_DNA"/>
</dbReference>
<evidence type="ECO:0000313" key="3">
    <source>
        <dbReference type="EMBL" id="GAA4392383.1"/>
    </source>
</evidence>
<name>A0ABP8JKL8_9MICO</name>